<feature type="compositionally biased region" description="Basic residues" evidence="1">
    <location>
        <begin position="51"/>
        <end position="69"/>
    </location>
</feature>
<dbReference type="Proteomes" id="UP000566819">
    <property type="component" value="Unassembled WGS sequence"/>
</dbReference>
<organism evidence="2 3">
    <name type="scientific">Cudoniella acicularis</name>
    <dbReference type="NCBI Taxonomy" id="354080"/>
    <lineage>
        <taxon>Eukaryota</taxon>
        <taxon>Fungi</taxon>
        <taxon>Dikarya</taxon>
        <taxon>Ascomycota</taxon>
        <taxon>Pezizomycotina</taxon>
        <taxon>Leotiomycetes</taxon>
        <taxon>Helotiales</taxon>
        <taxon>Tricladiaceae</taxon>
        <taxon>Cudoniella</taxon>
    </lineage>
</organism>
<evidence type="ECO:0000313" key="2">
    <source>
        <dbReference type="EMBL" id="KAF4634930.1"/>
    </source>
</evidence>
<gene>
    <name evidence="2" type="ORF">G7Y89_g3178</name>
</gene>
<sequence>MDNELIHQKVIDPDTVPLPVVPAGRNERLWKAVAIIDAFIECNDPSQGQKNNKRRRKPKKIRQQRKRLRMIRERDQREHEQEILKEKRIKEAVRASQAAFNEYYDIYKDCDYDPADELSDDELWGMEWDYFSKHAVCSDDEDNANTNE</sequence>
<keyword evidence="3" id="KW-1185">Reference proteome</keyword>
<comment type="caution">
    <text evidence="2">The sequence shown here is derived from an EMBL/GenBank/DDBJ whole genome shotgun (WGS) entry which is preliminary data.</text>
</comment>
<evidence type="ECO:0000256" key="1">
    <source>
        <dbReference type="SAM" id="MobiDB-lite"/>
    </source>
</evidence>
<protein>
    <submittedName>
        <fullName evidence="2">Uncharacterized protein</fullName>
    </submittedName>
</protein>
<dbReference type="AlphaFoldDB" id="A0A8H4RTU1"/>
<proteinExistence type="predicted"/>
<name>A0A8H4RTU1_9HELO</name>
<feature type="region of interest" description="Disordered" evidence="1">
    <location>
        <begin position="44"/>
        <end position="77"/>
    </location>
</feature>
<accession>A0A8H4RTU1</accession>
<evidence type="ECO:0000313" key="3">
    <source>
        <dbReference type="Proteomes" id="UP000566819"/>
    </source>
</evidence>
<dbReference type="EMBL" id="JAAMPI010000151">
    <property type="protein sequence ID" value="KAF4634930.1"/>
    <property type="molecule type" value="Genomic_DNA"/>
</dbReference>
<reference evidence="2 3" key="1">
    <citation type="submission" date="2020-03" db="EMBL/GenBank/DDBJ databases">
        <title>Draft Genome Sequence of Cudoniella acicularis.</title>
        <authorList>
            <person name="Buettner E."/>
            <person name="Kellner H."/>
        </authorList>
    </citation>
    <scope>NUCLEOTIDE SEQUENCE [LARGE SCALE GENOMIC DNA]</scope>
    <source>
        <strain evidence="2 3">DSM 108380</strain>
    </source>
</reference>